<evidence type="ECO:0000256" key="3">
    <source>
        <dbReference type="ARBA" id="ARBA00022475"/>
    </source>
</evidence>
<proteinExistence type="inferred from homology"/>
<keyword evidence="6 8" id="KW-1133">Transmembrane helix</keyword>
<evidence type="ECO:0000313" key="11">
    <source>
        <dbReference type="Proteomes" id="UP000599312"/>
    </source>
</evidence>
<feature type="transmembrane region" description="Helical" evidence="8">
    <location>
        <begin position="180"/>
        <end position="204"/>
    </location>
</feature>
<evidence type="ECO:0000256" key="6">
    <source>
        <dbReference type="ARBA" id="ARBA00022989"/>
    </source>
</evidence>
<feature type="transmembrane region" description="Helical" evidence="8">
    <location>
        <begin position="133"/>
        <end position="159"/>
    </location>
</feature>
<dbReference type="PROSITE" id="PS50928">
    <property type="entry name" value="ABC_TM1"/>
    <property type="match status" value="1"/>
</dbReference>
<comment type="caution">
    <text evidence="10">The sequence shown here is derived from an EMBL/GenBank/DDBJ whole genome shotgun (WGS) entry which is preliminary data.</text>
</comment>
<feature type="domain" description="ABC transmembrane type-1" evidence="9">
    <location>
        <begin position="67"/>
        <end position="255"/>
    </location>
</feature>
<comment type="similarity">
    <text evidence="8">Belongs to the binding-protein-dependent transport system permease family.</text>
</comment>
<dbReference type="GO" id="GO:0005886">
    <property type="term" value="C:plasma membrane"/>
    <property type="evidence" value="ECO:0007669"/>
    <property type="project" value="UniProtKB-SubCell"/>
</dbReference>
<keyword evidence="5 8" id="KW-0812">Transmembrane</keyword>
<organism evidence="10 11">
    <name type="scientific">Microvirga alba</name>
    <dbReference type="NCBI Taxonomy" id="2791025"/>
    <lineage>
        <taxon>Bacteria</taxon>
        <taxon>Pseudomonadati</taxon>
        <taxon>Pseudomonadota</taxon>
        <taxon>Alphaproteobacteria</taxon>
        <taxon>Hyphomicrobiales</taxon>
        <taxon>Methylobacteriaceae</taxon>
        <taxon>Microvirga</taxon>
    </lineage>
</organism>
<dbReference type="GO" id="GO:0055085">
    <property type="term" value="P:transmembrane transport"/>
    <property type="evidence" value="ECO:0007669"/>
    <property type="project" value="InterPro"/>
</dbReference>
<name>A0A931BKG6_9HYPH</name>
<dbReference type="Pfam" id="PF00528">
    <property type="entry name" value="BPD_transp_1"/>
    <property type="match status" value="1"/>
</dbReference>
<keyword evidence="2 8" id="KW-0813">Transport</keyword>
<dbReference type="SUPFAM" id="SSF161098">
    <property type="entry name" value="MetI-like"/>
    <property type="match status" value="1"/>
</dbReference>
<feature type="transmembrane region" description="Helical" evidence="8">
    <location>
        <begin position="73"/>
        <end position="92"/>
    </location>
</feature>
<evidence type="ECO:0000256" key="5">
    <source>
        <dbReference type="ARBA" id="ARBA00022692"/>
    </source>
</evidence>
<keyword evidence="7 8" id="KW-0472">Membrane</keyword>
<dbReference type="PANTHER" id="PTHR43357">
    <property type="entry name" value="INNER MEMBRANE ABC TRANSPORTER PERMEASE PROTEIN YDCV"/>
    <property type="match status" value="1"/>
</dbReference>
<feature type="transmembrane region" description="Helical" evidence="8">
    <location>
        <begin position="104"/>
        <end position="127"/>
    </location>
</feature>
<dbReference type="Proteomes" id="UP000599312">
    <property type="component" value="Unassembled WGS sequence"/>
</dbReference>
<dbReference type="InterPro" id="IPR035906">
    <property type="entry name" value="MetI-like_sf"/>
</dbReference>
<evidence type="ECO:0000256" key="8">
    <source>
        <dbReference type="RuleBase" id="RU363032"/>
    </source>
</evidence>
<dbReference type="AlphaFoldDB" id="A0A931BKG6"/>
<dbReference type="EMBL" id="JADQDO010000002">
    <property type="protein sequence ID" value="MBF9232632.1"/>
    <property type="molecule type" value="Genomic_DNA"/>
</dbReference>
<evidence type="ECO:0000256" key="7">
    <source>
        <dbReference type="ARBA" id="ARBA00023136"/>
    </source>
</evidence>
<evidence type="ECO:0000256" key="1">
    <source>
        <dbReference type="ARBA" id="ARBA00004429"/>
    </source>
</evidence>
<sequence length="267" mass="28789">MVKGVPNALRLLTWLLVTLTLIFVLAPLIVVAGVSVSESQFIAFPPTGFSLRWFAAIFESNAYVHALTTSLKLAVLVTVTATIIGAGAAIALHRRRLPGTGLLAGLFLSPLILPSIIFAIGLLMLWSATVGPVSFWALWIGHMVIALPYVIRTTLAVLADSDPFLEEAARTMGASRWQRILYVVLPQCVPGLAAGAFFAFNISFDEAVVALFLRTPDLVTLPIQIYNQLEFSPDPTVAAVSTLMMGLTVFLIAIIDRLLGIQRFVGT</sequence>
<evidence type="ECO:0000259" key="9">
    <source>
        <dbReference type="PROSITE" id="PS50928"/>
    </source>
</evidence>
<dbReference type="InterPro" id="IPR000515">
    <property type="entry name" value="MetI-like"/>
</dbReference>
<feature type="transmembrane region" description="Helical" evidence="8">
    <location>
        <begin position="12"/>
        <end position="36"/>
    </location>
</feature>
<feature type="transmembrane region" description="Helical" evidence="8">
    <location>
        <begin position="236"/>
        <end position="255"/>
    </location>
</feature>
<comment type="subcellular location">
    <subcellularLocation>
        <location evidence="1">Cell inner membrane</location>
        <topology evidence="1">Multi-pass membrane protein</topology>
    </subcellularLocation>
    <subcellularLocation>
        <location evidence="8">Cell membrane</location>
        <topology evidence="8">Multi-pass membrane protein</topology>
    </subcellularLocation>
</comment>
<keyword evidence="4" id="KW-0997">Cell inner membrane</keyword>
<accession>A0A931BKG6</accession>
<evidence type="ECO:0000256" key="4">
    <source>
        <dbReference type="ARBA" id="ARBA00022519"/>
    </source>
</evidence>
<dbReference type="RefSeq" id="WP_196270640.1">
    <property type="nucleotide sequence ID" value="NZ_JADQDO010000002.1"/>
</dbReference>
<keyword evidence="11" id="KW-1185">Reference proteome</keyword>
<evidence type="ECO:0000313" key="10">
    <source>
        <dbReference type="EMBL" id="MBF9232632.1"/>
    </source>
</evidence>
<dbReference type="PANTHER" id="PTHR43357:SF4">
    <property type="entry name" value="INNER MEMBRANE ABC TRANSPORTER PERMEASE PROTEIN YDCV"/>
    <property type="match status" value="1"/>
</dbReference>
<dbReference type="Gene3D" id="1.10.3720.10">
    <property type="entry name" value="MetI-like"/>
    <property type="match status" value="1"/>
</dbReference>
<keyword evidence="3" id="KW-1003">Cell membrane</keyword>
<evidence type="ECO:0000256" key="2">
    <source>
        <dbReference type="ARBA" id="ARBA00022448"/>
    </source>
</evidence>
<protein>
    <submittedName>
        <fullName evidence="10">ABC transporter permease</fullName>
    </submittedName>
</protein>
<dbReference type="CDD" id="cd06261">
    <property type="entry name" value="TM_PBP2"/>
    <property type="match status" value="1"/>
</dbReference>
<gene>
    <name evidence="10" type="ORF">I2H38_04490</name>
</gene>
<reference evidence="10" key="1">
    <citation type="submission" date="2020-11" db="EMBL/GenBank/DDBJ databases">
        <authorList>
            <person name="Kim M.K."/>
        </authorList>
    </citation>
    <scope>NUCLEOTIDE SEQUENCE</scope>
    <source>
        <strain evidence="10">BT350</strain>
    </source>
</reference>